<dbReference type="RefSeq" id="WP_015827723.1">
    <property type="nucleotide sequence ID" value="NC_012982.1"/>
</dbReference>
<organism evidence="5 6">
    <name type="scientific">Hirschia baltica (strain ATCC 49814 / DSM 5838 / IFAM 1418)</name>
    <dbReference type="NCBI Taxonomy" id="582402"/>
    <lineage>
        <taxon>Bacteria</taxon>
        <taxon>Pseudomonadati</taxon>
        <taxon>Pseudomonadota</taxon>
        <taxon>Alphaproteobacteria</taxon>
        <taxon>Hyphomonadales</taxon>
        <taxon>Hyphomonadaceae</taxon>
        <taxon>Hirschia</taxon>
    </lineage>
</organism>
<dbReference type="GO" id="GO:0012505">
    <property type="term" value="C:endomembrane system"/>
    <property type="evidence" value="ECO:0007669"/>
    <property type="project" value="UniProtKB-ARBA"/>
</dbReference>
<gene>
    <name evidence="5" type="ordered locus">Hbal_1887</name>
</gene>
<dbReference type="InterPro" id="IPR038261">
    <property type="entry name" value="GPP34-like_sf"/>
</dbReference>
<evidence type="ECO:0000256" key="2">
    <source>
        <dbReference type="ARBA" id="ARBA00023034"/>
    </source>
</evidence>
<dbReference type="eggNOG" id="ENOG5032VU5">
    <property type="taxonomic scope" value="Bacteria"/>
</dbReference>
<evidence type="ECO:0000256" key="3">
    <source>
        <dbReference type="ARBA" id="ARBA00023121"/>
    </source>
</evidence>
<evidence type="ECO:0008006" key="7">
    <source>
        <dbReference type="Google" id="ProtNLM"/>
    </source>
</evidence>
<reference evidence="6" key="1">
    <citation type="journal article" date="2011" name="J. Bacteriol.">
        <title>Genome sequences of eight morphologically diverse alphaproteobacteria.</title>
        <authorList>
            <consortium name="US DOE Joint Genome Institute"/>
            <person name="Brown P.J."/>
            <person name="Kysela D.T."/>
            <person name="Buechlein A."/>
            <person name="Hemmerich C."/>
            <person name="Brun Y.V."/>
        </authorList>
    </citation>
    <scope>NUCLEOTIDE SEQUENCE [LARGE SCALE GENOMIC DNA]</scope>
    <source>
        <strain evidence="6">ATCC 49814 / DSM 5838 / IFAM 1418</strain>
    </source>
</reference>
<dbReference type="Gene3D" id="1.10.3630.10">
    <property type="entry name" value="yeast vps74-n-term truncation variant domain like"/>
    <property type="match status" value="1"/>
</dbReference>
<dbReference type="EMBL" id="CP001678">
    <property type="protein sequence ID" value="ACT59573.1"/>
    <property type="molecule type" value="Genomic_DNA"/>
</dbReference>
<dbReference type="Pfam" id="PF05719">
    <property type="entry name" value="GPP34"/>
    <property type="match status" value="1"/>
</dbReference>
<dbReference type="AlphaFoldDB" id="C6XKK6"/>
<dbReference type="InterPro" id="IPR008628">
    <property type="entry name" value="GPP34-like"/>
</dbReference>
<sequence>MKSSLTLSQALMLLALQDEKGTLYSGYFPQALAGVGLTELLLSGVLVSDSGKTPKYTCKPDAIVQGQFLSTIANYMQTDGKARPIKSWAERISQKSKFIKILAQELCEIGAVSEEKSKLFGLIPQTKWPTVNGRIEAGLIEEIKAALNPNLPISQIDDKIGLLIILSEAAGILRHNLDKDLYKSSKTRLKEMKKAEFMNSEAFVKVIKETEAAIISVIVAAAVIPAVTAG</sequence>
<dbReference type="HOGENOM" id="CLU_1203509_0_0_5"/>
<evidence type="ECO:0000313" key="6">
    <source>
        <dbReference type="Proteomes" id="UP000002745"/>
    </source>
</evidence>
<proteinExistence type="predicted"/>
<dbReference type="Proteomes" id="UP000002745">
    <property type="component" value="Chromosome"/>
</dbReference>
<name>C6XKK6_HIRBI</name>
<evidence type="ECO:0000313" key="5">
    <source>
        <dbReference type="EMBL" id="ACT59573.1"/>
    </source>
</evidence>
<keyword evidence="4" id="KW-0472">Membrane</keyword>
<keyword evidence="2" id="KW-0333">Golgi apparatus</keyword>
<accession>C6XKK6</accession>
<dbReference type="GO" id="GO:0070273">
    <property type="term" value="F:phosphatidylinositol-4-phosphate binding"/>
    <property type="evidence" value="ECO:0007669"/>
    <property type="project" value="InterPro"/>
</dbReference>
<dbReference type="STRING" id="582402.Hbal_1887"/>
<evidence type="ECO:0000256" key="4">
    <source>
        <dbReference type="ARBA" id="ARBA00023136"/>
    </source>
</evidence>
<keyword evidence="6" id="KW-1185">Reference proteome</keyword>
<keyword evidence="3" id="KW-0446">Lipid-binding</keyword>
<evidence type="ECO:0000256" key="1">
    <source>
        <dbReference type="ARBA" id="ARBA00004255"/>
    </source>
</evidence>
<comment type="subcellular location">
    <subcellularLocation>
        <location evidence="1">Golgi apparatus membrane</location>
        <topology evidence="1">Peripheral membrane protein</topology>
        <orientation evidence="1">Cytoplasmic side</orientation>
    </subcellularLocation>
</comment>
<dbReference type="OrthoDB" id="7628567at2"/>
<protein>
    <recommendedName>
        <fullName evidence="7">Golgi phosphoprotein 3</fullName>
    </recommendedName>
</protein>
<dbReference type="GO" id="GO:0005737">
    <property type="term" value="C:cytoplasm"/>
    <property type="evidence" value="ECO:0007669"/>
    <property type="project" value="UniProtKB-ARBA"/>
</dbReference>
<dbReference type="KEGG" id="hba:Hbal_1887"/>